<organism evidence="2 3">
    <name type="scientific">Ephemerocybe angulata</name>
    <dbReference type="NCBI Taxonomy" id="980116"/>
    <lineage>
        <taxon>Eukaryota</taxon>
        <taxon>Fungi</taxon>
        <taxon>Dikarya</taxon>
        <taxon>Basidiomycota</taxon>
        <taxon>Agaricomycotina</taxon>
        <taxon>Agaricomycetes</taxon>
        <taxon>Agaricomycetidae</taxon>
        <taxon>Agaricales</taxon>
        <taxon>Agaricineae</taxon>
        <taxon>Psathyrellaceae</taxon>
        <taxon>Ephemerocybe</taxon>
    </lineage>
</organism>
<dbReference type="EMBL" id="JACGCI010000053">
    <property type="protein sequence ID" value="KAF6751025.1"/>
    <property type="molecule type" value="Genomic_DNA"/>
</dbReference>
<dbReference type="Proteomes" id="UP000521943">
    <property type="component" value="Unassembled WGS sequence"/>
</dbReference>
<name>A0A8H6M1K5_9AGAR</name>
<evidence type="ECO:0000313" key="2">
    <source>
        <dbReference type="EMBL" id="KAF6751025.1"/>
    </source>
</evidence>
<keyword evidence="3" id="KW-1185">Reference proteome</keyword>
<accession>A0A8H6M1K5</accession>
<evidence type="ECO:0000256" key="1">
    <source>
        <dbReference type="SAM" id="MobiDB-lite"/>
    </source>
</evidence>
<protein>
    <submittedName>
        <fullName evidence="2">Uncharacterized protein</fullName>
    </submittedName>
</protein>
<feature type="region of interest" description="Disordered" evidence="1">
    <location>
        <begin position="112"/>
        <end position="131"/>
    </location>
</feature>
<reference evidence="2 3" key="1">
    <citation type="submission" date="2020-07" db="EMBL/GenBank/DDBJ databases">
        <title>Comparative genomics of pyrophilous fungi reveals a link between fire events and developmental genes.</title>
        <authorList>
            <consortium name="DOE Joint Genome Institute"/>
            <person name="Steindorff A.S."/>
            <person name="Carver A."/>
            <person name="Calhoun S."/>
            <person name="Stillman K."/>
            <person name="Liu H."/>
            <person name="Lipzen A."/>
            <person name="Pangilinan J."/>
            <person name="Labutti K."/>
            <person name="Bruns T.D."/>
            <person name="Grigoriev I.V."/>
        </authorList>
    </citation>
    <scope>NUCLEOTIDE SEQUENCE [LARGE SCALE GENOMIC DNA]</scope>
    <source>
        <strain evidence="2 3">CBS 144469</strain>
    </source>
</reference>
<gene>
    <name evidence="2" type="ORF">DFP72DRAFT_851271</name>
</gene>
<evidence type="ECO:0000313" key="3">
    <source>
        <dbReference type="Proteomes" id="UP000521943"/>
    </source>
</evidence>
<dbReference type="AlphaFoldDB" id="A0A8H6M1K5"/>
<proteinExistence type="predicted"/>
<sequence>MAHSPKVTRKVIRKVSDKPVGILQYLAFRLQVGSLRIVLYVSCIKPILNTPRRLSFVKIRARPPFTKLFSLTRRYPSYGHNQHPVGATRRQSRTSVRPLSSWRFEYERGNTKNAPVGKRTMGTQKHSPDSERMDASLFNKICPCILEIVRHYVRYSAHLVVAQFPARPGNLRPSDYPNQTVLNHITLLPPFMTRWPDNGRLGLSGVHGSLGRSSEMQSSQVVASSTYNFKRRRILDAHCDVSGAEPDAHGASDGFVKHGIVSHPTFPVVLDSVFGNPQDPQRDCGSPRLRVLIDKEEAVVKAILRASEAMKEGLGCSPWQFTSCPKYSLDPSQHHPKRGRRDRRAYARTNVITGVSSPSSNPSLASIITMYKRNDLKLTDRKSSKTDGLLQAKKSGRSSRSGNTEPTKAPTKDQVLHRTKPKYYHIGVQV</sequence>
<feature type="region of interest" description="Disordered" evidence="1">
    <location>
        <begin position="379"/>
        <end position="430"/>
    </location>
</feature>
<comment type="caution">
    <text evidence="2">The sequence shown here is derived from an EMBL/GenBank/DDBJ whole genome shotgun (WGS) entry which is preliminary data.</text>
</comment>